<reference evidence="1" key="1">
    <citation type="submission" date="2013-12" db="EMBL/GenBank/DDBJ databases">
        <title>The Genome Sequence of Aphanomyces invadans NJM9701.</title>
        <authorList>
            <consortium name="The Broad Institute Genomics Platform"/>
            <person name="Russ C."/>
            <person name="Tyler B."/>
            <person name="van West P."/>
            <person name="Dieguez-Uribeondo J."/>
            <person name="Young S.K."/>
            <person name="Zeng Q."/>
            <person name="Gargeya S."/>
            <person name="Fitzgerald M."/>
            <person name="Abouelleil A."/>
            <person name="Alvarado L."/>
            <person name="Chapman S.B."/>
            <person name="Gainer-Dewar J."/>
            <person name="Goldberg J."/>
            <person name="Griggs A."/>
            <person name="Gujja S."/>
            <person name="Hansen M."/>
            <person name="Howarth C."/>
            <person name="Imamovic A."/>
            <person name="Ireland A."/>
            <person name="Larimer J."/>
            <person name="McCowan C."/>
            <person name="Murphy C."/>
            <person name="Pearson M."/>
            <person name="Poon T.W."/>
            <person name="Priest M."/>
            <person name="Roberts A."/>
            <person name="Saif S."/>
            <person name="Shea T."/>
            <person name="Sykes S."/>
            <person name="Wortman J."/>
            <person name="Nusbaum C."/>
            <person name="Birren B."/>
        </authorList>
    </citation>
    <scope>NUCLEOTIDE SEQUENCE [LARGE SCALE GENOMIC DNA]</scope>
    <source>
        <strain evidence="1">NJM9701</strain>
    </source>
</reference>
<name>A0A024TNF1_9STRA</name>
<evidence type="ECO:0000313" key="1">
    <source>
        <dbReference type="EMBL" id="ETV95543.1"/>
    </source>
</evidence>
<sequence>MATIGITQAQHVNALMLTDAPTETLATRTQRLIQAVNDKCSSRALGPHVTPNAGWLSWLATTVDAFKFGPLPSPTLKPPWLVRLHNAPKQLTQMTSADARCSRAPPRTNFQLPTRRLDVDDDFYKTPAAIASASELRLPDAILPKYADFVYQVMLRAVKFRAHLHWLNRADQACLFFPEHKTYRHFLVDCEFIKDVWNTLHAVTAPLGVVLPTTLSGYLYSTPKTASNTHRAAFRYLWSVLRACAARVAQMHLHHSLVQEPRQMALRRLLRLLAQHGWPRQHLVPRIALLPPPI</sequence>
<organism evidence="1">
    <name type="scientific">Aphanomyces invadans</name>
    <dbReference type="NCBI Taxonomy" id="157072"/>
    <lineage>
        <taxon>Eukaryota</taxon>
        <taxon>Sar</taxon>
        <taxon>Stramenopiles</taxon>
        <taxon>Oomycota</taxon>
        <taxon>Saprolegniomycetes</taxon>
        <taxon>Saprolegniales</taxon>
        <taxon>Verrucalvaceae</taxon>
        <taxon>Aphanomyces</taxon>
    </lineage>
</organism>
<dbReference type="OrthoDB" id="73834at2759"/>
<dbReference type="RefSeq" id="XP_008875736.1">
    <property type="nucleotide sequence ID" value="XM_008877514.1"/>
</dbReference>
<dbReference type="EMBL" id="KI913980">
    <property type="protein sequence ID" value="ETV95543.1"/>
    <property type="molecule type" value="Genomic_DNA"/>
</dbReference>
<proteinExistence type="predicted"/>
<evidence type="ECO:0008006" key="2">
    <source>
        <dbReference type="Google" id="ProtNLM"/>
    </source>
</evidence>
<gene>
    <name evidence="1" type="ORF">H310_10987</name>
</gene>
<protein>
    <recommendedName>
        <fullName evidence="2">Reverse transcriptase zinc-binding domain-containing protein</fullName>
    </recommendedName>
</protein>
<accession>A0A024TNF1</accession>
<dbReference type="VEuPathDB" id="FungiDB:H310_10987"/>
<dbReference type="AlphaFoldDB" id="A0A024TNF1"/>
<dbReference type="GeneID" id="20088037"/>